<evidence type="ECO:0000313" key="1">
    <source>
        <dbReference type="EMBL" id="KAH9422998.1"/>
    </source>
</evidence>
<sequence length="61" mass="6970">MDSDTSVADTCLTLFHLFFISGKYYQSITNVSKSGSIETIGLYNNNNHHHHVRNKIKQIET</sequence>
<proteinExistence type="predicted"/>
<protein>
    <submittedName>
        <fullName evidence="1">Uncharacterized protein</fullName>
    </submittedName>
</protein>
<reference evidence="1 2" key="1">
    <citation type="journal article" date="2018" name="J. Allergy Clin. Immunol.">
        <title>High-quality assembly of Dermatophagoides pteronyssinus genome and transcriptome reveals a wide range of novel allergens.</title>
        <authorList>
            <person name="Liu X.Y."/>
            <person name="Yang K.Y."/>
            <person name="Wang M.Q."/>
            <person name="Kwok J.S."/>
            <person name="Zeng X."/>
            <person name="Yang Z."/>
            <person name="Xiao X.J."/>
            <person name="Lau C.P."/>
            <person name="Li Y."/>
            <person name="Huang Z.M."/>
            <person name="Ba J.G."/>
            <person name="Yim A.K."/>
            <person name="Ouyang C.Y."/>
            <person name="Ngai S.M."/>
            <person name="Chan T.F."/>
            <person name="Leung E.L."/>
            <person name="Liu L."/>
            <person name="Liu Z.G."/>
            <person name="Tsui S.K."/>
        </authorList>
    </citation>
    <scope>NUCLEOTIDE SEQUENCE [LARGE SCALE GENOMIC DNA]</scope>
    <source>
        <strain evidence="1">Derp</strain>
    </source>
</reference>
<accession>A0ABQ8JK62</accession>
<name>A0ABQ8JK62_DERPT</name>
<dbReference type="Proteomes" id="UP000887458">
    <property type="component" value="Unassembled WGS sequence"/>
</dbReference>
<keyword evidence="2" id="KW-1185">Reference proteome</keyword>
<organism evidence="1 2">
    <name type="scientific">Dermatophagoides pteronyssinus</name>
    <name type="common">European house dust mite</name>
    <dbReference type="NCBI Taxonomy" id="6956"/>
    <lineage>
        <taxon>Eukaryota</taxon>
        <taxon>Metazoa</taxon>
        <taxon>Ecdysozoa</taxon>
        <taxon>Arthropoda</taxon>
        <taxon>Chelicerata</taxon>
        <taxon>Arachnida</taxon>
        <taxon>Acari</taxon>
        <taxon>Acariformes</taxon>
        <taxon>Sarcoptiformes</taxon>
        <taxon>Astigmata</taxon>
        <taxon>Psoroptidia</taxon>
        <taxon>Analgoidea</taxon>
        <taxon>Pyroglyphidae</taxon>
        <taxon>Dermatophagoidinae</taxon>
        <taxon>Dermatophagoides</taxon>
    </lineage>
</organism>
<comment type="caution">
    <text evidence="1">The sequence shown here is derived from an EMBL/GenBank/DDBJ whole genome shotgun (WGS) entry which is preliminary data.</text>
</comment>
<gene>
    <name evidence="1" type="ORF">DERP_007589</name>
</gene>
<reference evidence="1 2" key="2">
    <citation type="journal article" date="2022" name="Mol. Biol. Evol.">
        <title>Comparative Genomics Reveals Insights into the Divergent Evolution of Astigmatic Mites and Household Pest Adaptations.</title>
        <authorList>
            <person name="Xiong Q."/>
            <person name="Wan A.T."/>
            <person name="Liu X."/>
            <person name="Fung C.S."/>
            <person name="Xiao X."/>
            <person name="Malainual N."/>
            <person name="Hou J."/>
            <person name="Wang L."/>
            <person name="Wang M."/>
            <person name="Yang K.Y."/>
            <person name="Cui Y."/>
            <person name="Leung E.L."/>
            <person name="Nong W."/>
            <person name="Shin S.K."/>
            <person name="Au S.W."/>
            <person name="Jeong K.Y."/>
            <person name="Chew F.T."/>
            <person name="Hui J.H."/>
            <person name="Leung T.F."/>
            <person name="Tungtrongchitr A."/>
            <person name="Zhong N."/>
            <person name="Liu Z."/>
            <person name="Tsui S.K."/>
        </authorList>
    </citation>
    <scope>NUCLEOTIDE SEQUENCE [LARGE SCALE GENOMIC DNA]</scope>
    <source>
        <strain evidence="1">Derp</strain>
    </source>
</reference>
<dbReference type="EMBL" id="NJHN03000034">
    <property type="protein sequence ID" value="KAH9422998.1"/>
    <property type="molecule type" value="Genomic_DNA"/>
</dbReference>
<evidence type="ECO:0000313" key="2">
    <source>
        <dbReference type="Proteomes" id="UP000887458"/>
    </source>
</evidence>